<evidence type="ECO:0000313" key="3">
    <source>
        <dbReference type="Proteomes" id="UP001149090"/>
    </source>
</evidence>
<dbReference type="Proteomes" id="UP001149090">
    <property type="component" value="Unassembled WGS sequence"/>
</dbReference>
<feature type="coiled-coil region" evidence="1">
    <location>
        <begin position="51"/>
        <end position="78"/>
    </location>
</feature>
<reference evidence="2" key="1">
    <citation type="submission" date="2022-10" db="EMBL/GenBank/DDBJ databases">
        <title>Novel sulphate-reducing endosymbionts in the free-living metamonad Anaeramoeba.</title>
        <authorList>
            <person name="Jerlstrom-Hultqvist J."/>
            <person name="Cepicka I."/>
            <person name="Gallot-Lavallee L."/>
            <person name="Salas-Leiva D."/>
            <person name="Curtis B.A."/>
            <person name="Zahonova K."/>
            <person name="Pipaliya S."/>
            <person name="Dacks J."/>
            <person name="Roger A.J."/>
        </authorList>
    </citation>
    <scope>NUCLEOTIDE SEQUENCE</scope>
    <source>
        <strain evidence="2">BMAN</strain>
    </source>
</reference>
<dbReference type="AlphaFoldDB" id="A0A9Q0L5S7"/>
<comment type="caution">
    <text evidence="2">The sequence shown here is derived from an EMBL/GenBank/DDBJ whole genome shotgun (WGS) entry which is preliminary data.</text>
</comment>
<evidence type="ECO:0000313" key="2">
    <source>
        <dbReference type="EMBL" id="KAJ5066310.1"/>
    </source>
</evidence>
<organism evidence="2 3">
    <name type="scientific">Anaeramoeba ignava</name>
    <name type="common">Anaerobic marine amoeba</name>
    <dbReference type="NCBI Taxonomy" id="1746090"/>
    <lineage>
        <taxon>Eukaryota</taxon>
        <taxon>Metamonada</taxon>
        <taxon>Anaeramoebidae</taxon>
        <taxon>Anaeramoeba</taxon>
    </lineage>
</organism>
<accession>A0A9Q0L5S7</accession>
<proteinExistence type="predicted"/>
<keyword evidence="1" id="KW-0175">Coiled coil</keyword>
<dbReference type="EMBL" id="JAPDFW010000147">
    <property type="protein sequence ID" value="KAJ5066310.1"/>
    <property type="molecule type" value="Genomic_DNA"/>
</dbReference>
<protein>
    <submittedName>
        <fullName evidence="2">Uncharacterized protein</fullName>
    </submittedName>
</protein>
<gene>
    <name evidence="2" type="ORF">M0811_03643</name>
</gene>
<keyword evidence="3" id="KW-1185">Reference proteome</keyword>
<sequence length="182" mass="21646">MVNKEGKVIGNIIVNQMLTQTFFLEETQTKETIEFFKGFPELITSTETKIYLQTQKEIKNLKNLVEKLESKYKLITDSKEKLLEFVLELEYQDIFIDDKNQMDNLIIGNFSFKMNDFFNQIEEICSILQKDILFKTIIIYELTNSFERDDLILKLSCWIQNPFFDQEKLKDKISVLDLEIKI</sequence>
<evidence type="ECO:0000256" key="1">
    <source>
        <dbReference type="SAM" id="Coils"/>
    </source>
</evidence>
<name>A0A9Q0L5S7_ANAIG</name>